<protein>
    <submittedName>
        <fullName evidence="4">Response regulator</fullName>
    </submittedName>
</protein>
<sequence>MLRLETTISQKKLVSSYQESSTDDAGDVIPSSTTRTKILIVEDNDLNRQMLDDYLSFCGYEILSLADGTCFFQKMAEFQPQLVLLDLKLPDIDGYSLLEKIQQRNDWRHLPIFVVSAFAFSADQQRALRLGAKRYFVKPVNLTELKQAISKELSAFNQ</sequence>
<evidence type="ECO:0000256" key="2">
    <source>
        <dbReference type="PROSITE-ProRule" id="PRU00169"/>
    </source>
</evidence>
<evidence type="ECO:0000313" key="5">
    <source>
        <dbReference type="Proteomes" id="UP000441797"/>
    </source>
</evidence>
<dbReference type="PROSITE" id="PS50110">
    <property type="entry name" value="RESPONSE_REGULATORY"/>
    <property type="match status" value="1"/>
</dbReference>
<comment type="caution">
    <text evidence="4">The sequence shown here is derived from an EMBL/GenBank/DDBJ whole genome shotgun (WGS) entry which is preliminary data.</text>
</comment>
<dbReference type="AlphaFoldDB" id="A0A6N8FX59"/>
<feature type="domain" description="Response regulatory" evidence="3">
    <location>
        <begin position="37"/>
        <end position="153"/>
    </location>
</feature>
<dbReference type="SMART" id="SM00448">
    <property type="entry name" value="REC"/>
    <property type="match status" value="1"/>
</dbReference>
<organism evidence="4 5">
    <name type="scientific">Gloeocapsopsis dulcis AAB1 = 1H9</name>
    <dbReference type="NCBI Taxonomy" id="1433147"/>
    <lineage>
        <taxon>Bacteria</taxon>
        <taxon>Bacillati</taxon>
        <taxon>Cyanobacteriota</taxon>
        <taxon>Cyanophyceae</taxon>
        <taxon>Oscillatoriophycideae</taxon>
        <taxon>Chroococcales</taxon>
        <taxon>Chroococcaceae</taxon>
        <taxon>Gloeocapsopsis</taxon>
        <taxon>Gloeocapsopsis dulcis</taxon>
    </lineage>
</organism>
<dbReference type="InterPro" id="IPR011006">
    <property type="entry name" value="CheY-like_superfamily"/>
</dbReference>
<accession>A0A6N8FX59</accession>
<gene>
    <name evidence="4" type="ORF">BWI75_15525</name>
</gene>
<keyword evidence="1 2" id="KW-0597">Phosphoprotein</keyword>
<keyword evidence="5" id="KW-1185">Reference proteome</keyword>
<feature type="modified residue" description="4-aspartylphosphate" evidence="2">
    <location>
        <position position="86"/>
    </location>
</feature>
<dbReference type="PANTHER" id="PTHR44591">
    <property type="entry name" value="STRESS RESPONSE REGULATOR PROTEIN 1"/>
    <property type="match status" value="1"/>
</dbReference>
<evidence type="ECO:0000259" key="3">
    <source>
        <dbReference type="PROSITE" id="PS50110"/>
    </source>
</evidence>
<dbReference type="Gene3D" id="3.40.50.2300">
    <property type="match status" value="1"/>
</dbReference>
<dbReference type="GO" id="GO:0000160">
    <property type="term" value="P:phosphorelay signal transduction system"/>
    <property type="evidence" value="ECO:0007669"/>
    <property type="project" value="InterPro"/>
</dbReference>
<dbReference type="PANTHER" id="PTHR44591:SF3">
    <property type="entry name" value="RESPONSE REGULATORY DOMAIN-CONTAINING PROTEIN"/>
    <property type="match status" value="1"/>
</dbReference>
<dbReference type="InterPro" id="IPR050595">
    <property type="entry name" value="Bact_response_regulator"/>
</dbReference>
<evidence type="ECO:0000313" key="4">
    <source>
        <dbReference type="EMBL" id="MUL37698.1"/>
    </source>
</evidence>
<dbReference type="EMBL" id="NAPY01000025">
    <property type="protein sequence ID" value="MUL37698.1"/>
    <property type="molecule type" value="Genomic_DNA"/>
</dbReference>
<dbReference type="Pfam" id="PF00072">
    <property type="entry name" value="Response_reg"/>
    <property type="match status" value="1"/>
</dbReference>
<proteinExistence type="predicted"/>
<dbReference type="Proteomes" id="UP000441797">
    <property type="component" value="Unassembled WGS sequence"/>
</dbReference>
<reference evidence="4 5" key="1">
    <citation type="journal article" date="2019" name="Front. Microbiol.">
        <title>Genomic Features for Desiccation Tolerance and Sugar Biosynthesis in the Extremophile Gloeocapsopsis sp. UTEX B3054.</title>
        <authorList>
            <person name="Urrejola C."/>
            <person name="Alcorta J."/>
            <person name="Salas L."/>
            <person name="Vasquez M."/>
            <person name="Polz M.F."/>
            <person name="Vicuna R."/>
            <person name="Diez B."/>
        </authorList>
    </citation>
    <scope>NUCLEOTIDE SEQUENCE [LARGE SCALE GENOMIC DNA]</scope>
    <source>
        <strain evidence="4 5">1H9</strain>
    </source>
</reference>
<dbReference type="InterPro" id="IPR001789">
    <property type="entry name" value="Sig_transdc_resp-reg_receiver"/>
</dbReference>
<dbReference type="CDD" id="cd00156">
    <property type="entry name" value="REC"/>
    <property type="match status" value="1"/>
</dbReference>
<name>A0A6N8FX59_9CHRO</name>
<dbReference type="OrthoDB" id="530684at2"/>
<evidence type="ECO:0000256" key="1">
    <source>
        <dbReference type="ARBA" id="ARBA00022553"/>
    </source>
</evidence>
<dbReference type="RefSeq" id="WP_105219518.1">
    <property type="nucleotide sequence ID" value="NZ_CAWPEY010000028.1"/>
</dbReference>
<dbReference type="SUPFAM" id="SSF52172">
    <property type="entry name" value="CheY-like"/>
    <property type="match status" value="1"/>
</dbReference>